<accession>A0A1D3TP25</accession>
<dbReference type="GO" id="GO:0050152">
    <property type="term" value="F:omega-amidase activity"/>
    <property type="evidence" value="ECO:0007669"/>
    <property type="project" value="TreeGrafter"/>
</dbReference>
<dbReference type="OrthoDB" id="9811121at2"/>
<dbReference type="PROSITE" id="PS50263">
    <property type="entry name" value="CN_HYDROLASE"/>
    <property type="match status" value="1"/>
</dbReference>
<dbReference type="Gene3D" id="3.60.110.10">
    <property type="entry name" value="Carbon-nitrogen hydrolase"/>
    <property type="match status" value="1"/>
</dbReference>
<feature type="domain" description="CN hydrolase" evidence="1">
    <location>
        <begin position="1"/>
        <end position="236"/>
    </location>
</feature>
<proteinExistence type="predicted"/>
<dbReference type="PANTHER" id="PTHR47799:SF1">
    <property type="entry name" value="OMEGA-AMIDASE YAFV"/>
    <property type="match status" value="1"/>
</dbReference>
<dbReference type="CDD" id="cd07583">
    <property type="entry name" value="nitrilase_5"/>
    <property type="match status" value="1"/>
</dbReference>
<organism evidence="2 3">
    <name type="scientific">Anaerobium acetethylicum</name>
    <dbReference type="NCBI Taxonomy" id="1619234"/>
    <lineage>
        <taxon>Bacteria</taxon>
        <taxon>Bacillati</taxon>
        <taxon>Bacillota</taxon>
        <taxon>Clostridia</taxon>
        <taxon>Lachnospirales</taxon>
        <taxon>Lachnospiraceae</taxon>
        <taxon>Anaerobium</taxon>
    </lineage>
</organism>
<dbReference type="InterPro" id="IPR003010">
    <property type="entry name" value="C-N_Hydrolase"/>
</dbReference>
<protein>
    <submittedName>
        <fullName evidence="2">Predicted amidohydrolase</fullName>
    </submittedName>
</protein>
<keyword evidence="3" id="KW-1185">Reference proteome</keyword>
<evidence type="ECO:0000313" key="2">
    <source>
        <dbReference type="EMBL" id="SCP95121.1"/>
    </source>
</evidence>
<evidence type="ECO:0000313" key="3">
    <source>
        <dbReference type="Proteomes" id="UP000199315"/>
    </source>
</evidence>
<dbReference type="Proteomes" id="UP000199315">
    <property type="component" value="Unassembled WGS sequence"/>
</dbReference>
<dbReference type="PANTHER" id="PTHR47799">
    <property type="entry name" value="OMEGA-AMIDASE YAFV"/>
    <property type="match status" value="1"/>
</dbReference>
<dbReference type="RefSeq" id="WP_091229113.1">
    <property type="nucleotide sequence ID" value="NZ_FMKA01000001.1"/>
</dbReference>
<dbReference type="STRING" id="1619234.SAMN05421730_1001332"/>
<keyword evidence="2" id="KW-0378">Hydrolase</keyword>
<dbReference type="AlphaFoldDB" id="A0A1D3TP25"/>
<dbReference type="EMBL" id="FMKA01000001">
    <property type="protein sequence ID" value="SCP95121.1"/>
    <property type="molecule type" value="Genomic_DNA"/>
</dbReference>
<dbReference type="GO" id="GO:0106008">
    <property type="term" value="F:2-oxoglutaramate amidase activity"/>
    <property type="evidence" value="ECO:0007669"/>
    <property type="project" value="TreeGrafter"/>
</dbReference>
<dbReference type="InterPro" id="IPR052737">
    <property type="entry name" value="Omega-amidase_YafV"/>
</dbReference>
<sequence>MKICLAQYDIKWEDKATNYEKAKGFMADAKLQNVDLILFPELSMTGFSMDTEKIGESPGGLRTLETFRGFALEFGMACGIGYVFLRNGGKAENRYAIISKDGSVISDYAKIHPFSNGGEDAYYVGGDAISECMIDDVCVSTFICYDLRFPEIFQAASRKAKLITVAANWPAARKEHWVTLLKARAIENQCYIAGINRVGTGNGIAYSGDSMIVDPTGRVIAEAGNGEMLIEGEIDIEKVDRCRESFRIRDDRREDLYREL</sequence>
<evidence type="ECO:0000259" key="1">
    <source>
        <dbReference type="PROSITE" id="PS50263"/>
    </source>
</evidence>
<name>A0A1D3TP25_9FIRM</name>
<dbReference type="InterPro" id="IPR036526">
    <property type="entry name" value="C-N_Hydrolase_sf"/>
</dbReference>
<gene>
    <name evidence="2" type="ORF">SAMN05421730_1001332</name>
</gene>
<dbReference type="SUPFAM" id="SSF56317">
    <property type="entry name" value="Carbon-nitrogen hydrolase"/>
    <property type="match status" value="1"/>
</dbReference>
<dbReference type="Pfam" id="PF00795">
    <property type="entry name" value="CN_hydrolase"/>
    <property type="match status" value="1"/>
</dbReference>
<reference evidence="2 3" key="1">
    <citation type="submission" date="2016-09" db="EMBL/GenBank/DDBJ databases">
        <authorList>
            <person name="Capua I."/>
            <person name="De Benedictis P."/>
            <person name="Joannis T."/>
            <person name="Lombin L.H."/>
            <person name="Cattoli G."/>
        </authorList>
    </citation>
    <scope>NUCLEOTIDE SEQUENCE [LARGE SCALE GENOMIC DNA]</scope>
    <source>
        <strain evidence="2 3">GluBS11</strain>
    </source>
</reference>